<evidence type="ECO:0000313" key="2">
    <source>
        <dbReference type="EMBL" id="KAK2110181.1"/>
    </source>
</evidence>
<reference evidence="2 3" key="1">
    <citation type="submission" date="2023-05" db="EMBL/GenBank/DDBJ databases">
        <title>B98-5 Cell Line De Novo Hybrid Assembly: An Optical Mapping Approach.</title>
        <authorList>
            <person name="Kananen K."/>
            <person name="Auerbach J.A."/>
            <person name="Kautto E."/>
            <person name="Blachly J.S."/>
        </authorList>
    </citation>
    <scope>NUCLEOTIDE SEQUENCE [LARGE SCALE GENOMIC DNA]</scope>
    <source>
        <strain evidence="2">B95-8</strain>
        <tissue evidence="2">Cell line</tissue>
    </source>
</reference>
<proteinExistence type="predicted"/>
<comment type="caution">
    <text evidence="2">The sequence shown here is derived from an EMBL/GenBank/DDBJ whole genome shotgun (WGS) entry which is preliminary data.</text>
</comment>
<name>A0ABQ9VM11_SAGOE</name>
<evidence type="ECO:0000256" key="1">
    <source>
        <dbReference type="SAM" id="MobiDB-lite"/>
    </source>
</evidence>
<gene>
    <name evidence="2" type="ORF">P7K49_009927</name>
</gene>
<keyword evidence="3" id="KW-1185">Reference proteome</keyword>
<protein>
    <submittedName>
        <fullName evidence="2">Uncharacterized protein</fullName>
    </submittedName>
</protein>
<dbReference type="Proteomes" id="UP001266305">
    <property type="component" value="Unassembled WGS sequence"/>
</dbReference>
<accession>A0ABQ9VM11</accession>
<sequence>MSSQHPAIESEETEQEQSWLSEVGRPREPLAAFHCCVQGAFAVGIDESRFSLLKEEEINHKDSTDIKDLVRKRKLPGNVMKSMWVKLNCTFSFITNDYSDSK</sequence>
<dbReference type="EMBL" id="JASSZA010000005">
    <property type="protein sequence ID" value="KAK2110181.1"/>
    <property type="molecule type" value="Genomic_DNA"/>
</dbReference>
<evidence type="ECO:0000313" key="3">
    <source>
        <dbReference type="Proteomes" id="UP001266305"/>
    </source>
</evidence>
<feature type="region of interest" description="Disordered" evidence="1">
    <location>
        <begin position="1"/>
        <end position="21"/>
    </location>
</feature>
<organism evidence="2 3">
    <name type="scientific">Saguinus oedipus</name>
    <name type="common">Cotton-top tamarin</name>
    <name type="synonym">Oedipomidas oedipus</name>
    <dbReference type="NCBI Taxonomy" id="9490"/>
    <lineage>
        <taxon>Eukaryota</taxon>
        <taxon>Metazoa</taxon>
        <taxon>Chordata</taxon>
        <taxon>Craniata</taxon>
        <taxon>Vertebrata</taxon>
        <taxon>Euteleostomi</taxon>
        <taxon>Mammalia</taxon>
        <taxon>Eutheria</taxon>
        <taxon>Euarchontoglires</taxon>
        <taxon>Primates</taxon>
        <taxon>Haplorrhini</taxon>
        <taxon>Platyrrhini</taxon>
        <taxon>Cebidae</taxon>
        <taxon>Callitrichinae</taxon>
        <taxon>Saguinus</taxon>
    </lineage>
</organism>